<feature type="transmembrane region" description="Helical" evidence="1">
    <location>
        <begin position="30"/>
        <end position="55"/>
    </location>
</feature>
<dbReference type="Proteomes" id="UP000824029">
    <property type="component" value="Unassembled WGS sequence"/>
</dbReference>
<feature type="transmembrane region" description="Helical" evidence="1">
    <location>
        <begin position="111"/>
        <end position="134"/>
    </location>
</feature>
<name>A0A9D2DLN9_9ACTN</name>
<reference evidence="2" key="1">
    <citation type="journal article" date="2021" name="PeerJ">
        <title>Extensive microbial diversity within the chicken gut microbiome revealed by metagenomics and culture.</title>
        <authorList>
            <person name="Gilroy R."/>
            <person name="Ravi A."/>
            <person name="Getino M."/>
            <person name="Pursley I."/>
            <person name="Horton D.L."/>
            <person name="Alikhan N.F."/>
            <person name="Baker D."/>
            <person name="Gharbi K."/>
            <person name="Hall N."/>
            <person name="Watson M."/>
            <person name="Adriaenssens E.M."/>
            <person name="Foster-Nyarko E."/>
            <person name="Jarju S."/>
            <person name="Secka A."/>
            <person name="Antonio M."/>
            <person name="Oren A."/>
            <person name="Chaudhuri R.R."/>
            <person name="La Ragione R."/>
            <person name="Hildebrand F."/>
            <person name="Pallen M.J."/>
        </authorList>
    </citation>
    <scope>NUCLEOTIDE SEQUENCE</scope>
    <source>
        <strain evidence="2">ChiHecolR3B27-1887</strain>
    </source>
</reference>
<comment type="caution">
    <text evidence="2">The sequence shown here is derived from an EMBL/GenBank/DDBJ whole genome shotgun (WGS) entry which is preliminary data.</text>
</comment>
<protein>
    <submittedName>
        <fullName evidence="2">Uncharacterized protein</fullName>
    </submittedName>
</protein>
<feature type="transmembrane region" description="Helical" evidence="1">
    <location>
        <begin position="274"/>
        <end position="304"/>
    </location>
</feature>
<evidence type="ECO:0000313" key="3">
    <source>
        <dbReference type="Proteomes" id="UP000824029"/>
    </source>
</evidence>
<keyword evidence="1" id="KW-1133">Transmembrane helix</keyword>
<keyword evidence="1" id="KW-0812">Transmembrane</keyword>
<accession>A0A9D2DLN9</accession>
<feature type="transmembrane region" description="Helical" evidence="1">
    <location>
        <begin position="79"/>
        <end position="105"/>
    </location>
</feature>
<dbReference type="EMBL" id="DXBZ01000168">
    <property type="protein sequence ID" value="HIZ19178.1"/>
    <property type="molecule type" value="Genomic_DNA"/>
</dbReference>
<reference evidence="2" key="2">
    <citation type="submission" date="2021-04" db="EMBL/GenBank/DDBJ databases">
        <authorList>
            <person name="Gilroy R."/>
        </authorList>
    </citation>
    <scope>NUCLEOTIDE SEQUENCE</scope>
    <source>
        <strain evidence="2">ChiHecolR3B27-1887</strain>
    </source>
</reference>
<feature type="transmembrane region" description="Helical" evidence="1">
    <location>
        <begin position="146"/>
        <end position="166"/>
    </location>
</feature>
<feature type="transmembrane region" description="Helical" evidence="1">
    <location>
        <begin position="365"/>
        <end position="390"/>
    </location>
</feature>
<gene>
    <name evidence="2" type="ORF">IAA22_08745</name>
</gene>
<proteinExistence type="predicted"/>
<dbReference type="AlphaFoldDB" id="A0A9D2DLN9"/>
<sequence length="444" mass="46257">LVAIFAVVLALSWAQVVDLVEGTRDAMGSLAGALGMLLLAVAPSIALVCWAVAALRETPLRLTSPDIAWLSRVVRPQELLAVQLVGSALVVATVSALLGYLLGVLTRAPAPLAWCPLVASLALAARLLALVLGLARSAVLPRRRRLVTVVAGVLAALLAGLLSLALPTLVFLLGWLVTFGALLLDVVIAALALWLASRSDMTFIVDDNELYAARVSLSFLAFANAGAYKEACRRRRLGRRRQARRTWHFARGSAAYVSHALVSLARQPSMALSVLLWGGALVPAGALLVATGANAGVLFCWFFGVALAQREPLPIAHVFRADCANRLVRQLLPSAPLALLLLDALPLLVLALAASAAVVVPMAHLLGVVAAPAVLLAWALLVALVLVAALDDPGHVRSVGSFQFTAFAGGVLSVFAVCLVGLLGAVPALACAVLVDVLLARSLR</sequence>
<keyword evidence="1" id="KW-0472">Membrane</keyword>
<evidence type="ECO:0000256" key="1">
    <source>
        <dbReference type="SAM" id="Phobius"/>
    </source>
</evidence>
<feature type="non-terminal residue" evidence="2">
    <location>
        <position position="1"/>
    </location>
</feature>
<evidence type="ECO:0000313" key="2">
    <source>
        <dbReference type="EMBL" id="HIZ19178.1"/>
    </source>
</evidence>
<feature type="transmembrane region" description="Helical" evidence="1">
    <location>
        <begin position="337"/>
        <end position="358"/>
    </location>
</feature>
<organism evidence="2 3">
    <name type="scientific">Candidatus Olsenella stercoravium</name>
    <dbReference type="NCBI Taxonomy" id="2838713"/>
    <lineage>
        <taxon>Bacteria</taxon>
        <taxon>Bacillati</taxon>
        <taxon>Actinomycetota</taxon>
        <taxon>Coriobacteriia</taxon>
        <taxon>Coriobacteriales</taxon>
        <taxon>Atopobiaceae</taxon>
        <taxon>Olsenella</taxon>
    </lineage>
</organism>
<feature type="transmembrane region" description="Helical" evidence="1">
    <location>
        <begin position="172"/>
        <end position="196"/>
    </location>
</feature>
<feature type="transmembrane region" description="Helical" evidence="1">
    <location>
        <begin position="410"/>
        <end position="439"/>
    </location>
</feature>